<dbReference type="RefSeq" id="WP_143042352.1">
    <property type="nucleotide sequence ID" value="NZ_FNPF01000021.1"/>
</dbReference>
<sequence>MSTENVQNTRKDALLRDLHGALVEITVAMNRPQRDEELLEEAGVSLDKALFKLLVAVERLGPVSIVELAERMGLDHSTVSRQIGKLESLGLVARQPSETDRRVREAVLTQAGRATTDKIDKARQRMARELFETWEDKDVVTLVRLMSRFAEAFREHPRSGSR</sequence>
<protein>
    <submittedName>
        <fullName evidence="5">DNA-binding transcriptional regulator, MarR family</fullName>
    </submittedName>
</protein>
<proteinExistence type="predicted"/>
<keyword evidence="1" id="KW-0805">Transcription regulation</keyword>
<dbReference type="PROSITE" id="PS50995">
    <property type="entry name" value="HTH_MARR_2"/>
    <property type="match status" value="1"/>
</dbReference>
<dbReference type="SMART" id="SM00347">
    <property type="entry name" value="HTH_MARR"/>
    <property type="match status" value="1"/>
</dbReference>
<reference evidence="5 6" key="1">
    <citation type="submission" date="2016-10" db="EMBL/GenBank/DDBJ databases">
        <authorList>
            <person name="de Groot N.N."/>
        </authorList>
    </citation>
    <scope>NUCLEOTIDE SEQUENCE [LARGE SCALE GENOMIC DNA]</scope>
    <source>
        <strain evidence="5 6">DSM 26880</strain>
    </source>
</reference>
<dbReference type="CDD" id="cd00090">
    <property type="entry name" value="HTH_ARSR"/>
    <property type="match status" value="1"/>
</dbReference>
<dbReference type="Gene3D" id="1.10.10.10">
    <property type="entry name" value="Winged helix-like DNA-binding domain superfamily/Winged helix DNA-binding domain"/>
    <property type="match status" value="1"/>
</dbReference>
<gene>
    <name evidence="5" type="ORF">SAMN05444340_12132</name>
</gene>
<dbReference type="GO" id="GO:0003700">
    <property type="term" value="F:DNA-binding transcription factor activity"/>
    <property type="evidence" value="ECO:0007669"/>
    <property type="project" value="InterPro"/>
</dbReference>
<evidence type="ECO:0000259" key="4">
    <source>
        <dbReference type="PROSITE" id="PS50995"/>
    </source>
</evidence>
<feature type="domain" description="HTH marR-type" evidence="4">
    <location>
        <begin position="11"/>
        <end position="151"/>
    </location>
</feature>
<dbReference type="PRINTS" id="PR00598">
    <property type="entry name" value="HTHMARR"/>
</dbReference>
<evidence type="ECO:0000313" key="6">
    <source>
        <dbReference type="Proteomes" id="UP000199286"/>
    </source>
</evidence>
<dbReference type="OrthoDB" id="5974674at2"/>
<organism evidence="5 6">
    <name type="scientific">Citreimonas salinaria</name>
    <dbReference type="NCBI Taxonomy" id="321339"/>
    <lineage>
        <taxon>Bacteria</taxon>
        <taxon>Pseudomonadati</taxon>
        <taxon>Pseudomonadota</taxon>
        <taxon>Alphaproteobacteria</taxon>
        <taxon>Rhodobacterales</taxon>
        <taxon>Roseobacteraceae</taxon>
        <taxon>Citreimonas</taxon>
    </lineage>
</organism>
<keyword evidence="6" id="KW-1185">Reference proteome</keyword>
<dbReference type="PANTHER" id="PTHR42756:SF1">
    <property type="entry name" value="TRANSCRIPTIONAL REPRESSOR OF EMRAB OPERON"/>
    <property type="match status" value="1"/>
</dbReference>
<dbReference type="STRING" id="321339.SAMN05444340_12132"/>
<evidence type="ECO:0000256" key="3">
    <source>
        <dbReference type="ARBA" id="ARBA00023163"/>
    </source>
</evidence>
<dbReference type="Proteomes" id="UP000199286">
    <property type="component" value="Unassembled WGS sequence"/>
</dbReference>
<dbReference type="InterPro" id="IPR023187">
    <property type="entry name" value="Tscrpt_reg_MarR-type_CS"/>
</dbReference>
<keyword evidence="2 5" id="KW-0238">DNA-binding</keyword>
<evidence type="ECO:0000256" key="1">
    <source>
        <dbReference type="ARBA" id="ARBA00023015"/>
    </source>
</evidence>
<dbReference type="EMBL" id="FNPF01000021">
    <property type="protein sequence ID" value="SDY84981.1"/>
    <property type="molecule type" value="Genomic_DNA"/>
</dbReference>
<dbReference type="PANTHER" id="PTHR42756">
    <property type="entry name" value="TRANSCRIPTIONAL REGULATOR, MARR"/>
    <property type="match status" value="1"/>
</dbReference>
<dbReference type="InterPro" id="IPR036390">
    <property type="entry name" value="WH_DNA-bd_sf"/>
</dbReference>
<evidence type="ECO:0000256" key="2">
    <source>
        <dbReference type="ARBA" id="ARBA00023125"/>
    </source>
</evidence>
<dbReference type="InterPro" id="IPR000835">
    <property type="entry name" value="HTH_MarR-typ"/>
</dbReference>
<evidence type="ECO:0000313" key="5">
    <source>
        <dbReference type="EMBL" id="SDY84981.1"/>
    </source>
</evidence>
<name>A0A1H3N7Q6_9RHOB</name>
<dbReference type="Pfam" id="PF12802">
    <property type="entry name" value="MarR_2"/>
    <property type="match status" value="1"/>
</dbReference>
<keyword evidence="3" id="KW-0804">Transcription</keyword>
<dbReference type="InterPro" id="IPR036388">
    <property type="entry name" value="WH-like_DNA-bd_sf"/>
</dbReference>
<dbReference type="AlphaFoldDB" id="A0A1H3N7Q6"/>
<dbReference type="SUPFAM" id="SSF46785">
    <property type="entry name" value="Winged helix' DNA-binding domain"/>
    <property type="match status" value="1"/>
</dbReference>
<accession>A0A1H3N7Q6</accession>
<dbReference type="GO" id="GO:0003677">
    <property type="term" value="F:DNA binding"/>
    <property type="evidence" value="ECO:0007669"/>
    <property type="project" value="UniProtKB-KW"/>
</dbReference>
<dbReference type="PROSITE" id="PS01117">
    <property type="entry name" value="HTH_MARR_1"/>
    <property type="match status" value="1"/>
</dbReference>
<dbReference type="InterPro" id="IPR011991">
    <property type="entry name" value="ArsR-like_HTH"/>
</dbReference>